<dbReference type="OrthoDB" id="432292at2759"/>
<keyword evidence="8 12" id="KW-0256">Endoplasmic reticulum</keyword>
<comment type="caution">
    <text evidence="17">The sequence shown here is derived from an EMBL/GenBank/DDBJ whole genome shotgun (WGS) entry which is preliminary data.</text>
</comment>
<dbReference type="Pfam" id="PF05817">
    <property type="entry name" value="Ribophorin_II"/>
    <property type="match status" value="1"/>
</dbReference>
<evidence type="ECO:0000259" key="13">
    <source>
        <dbReference type="Pfam" id="PF05817"/>
    </source>
</evidence>
<keyword evidence="10 12" id="KW-0472">Membrane</keyword>
<evidence type="ECO:0000256" key="11">
    <source>
        <dbReference type="ARBA" id="ARBA00046750"/>
    </source>
</evidence>
<accession>A0A7I8VER2</accession>
<feature type="domain" description="Ribophorin II second" evidence="15">
    <location>
        <begin position="266"/>
        <end position="371"/>
    </location>
</feature>
<dbReference type="UniPathway" id="UPA00378"/>
<comment type="subunit">
    <text evidence="11">Component of the oligosaccharyltransferase (OST) complex. OST exists in two different complex forms which contain common core subunits RPN1, RPN2, OST48, OST4, DAD1 and TMEM258, either STT3A or STT3B as catalytic subunits, and form-specific accessory subunits. STT3A complex assembly occurs through the formation of 3 subcomplexes. Subcomplex 1 contains RPN1 and TMEM258, subcomplex 2 contains the STT3A-specific subunits STT3A, DC2/OSTC, and KCP2 as well as the core subunit OST4, and subcomplex 3 contains RPN2, DAD1, and OST48. The STT3A complex can form stable complexes with the Sec61 complex or with both the Sec61 and TRAP complexes. Interacts with DDI2. Interacts with TMEM35A/NACHO.</text>
</comment>
<evidence type="ECO:0000256" key="5">
    <source>
        <dbReference type="ARBA" id="ARBA00017612"/>
    </source>
</evidence>
<dbReference type="InterPro" id="IPR056790">
    <property type="entry name" value="Ribophorin_II_C"/>
</dbReference>
<dbReference type="PANTHER" id="PTHR12640">
    <property type="entry name" value="RIBOPHORIN II"/>
    <property type="match status" value="1"/>
</dbReference>
<dbReference type="InterPro" id="IPR055375">
    <property type="entry name" value="Ribophorin_II_2nd"/>
</dbReference>
<feature type="domain" description="Ribophorin II C-terminal" evidence="16">
    <location>
        <begin position="531"/>
        <end position="629"/>
    </location>
</feature>
<feature type="domain" description="Ribophorin II third" evidence="14">
    <location>
        <begin position="379"/>
        <end position="505"/>
    </location>
</feature>
<comment type="pathway">
    <text evidence="3 12">Protein modification; protein glycosylation.</text>
</comment>
<proteinExistence type="inferred from homology"/>
<evidence type="ECO:0000256" key="10">
    <source>
        <dbReference type="ARBA" id="ARBA00023136"/>
    </source>
</evidence>
<dbReference type="PANTHER" id="PTHR12640:SF0">
    <property type="entry name" value="DOLICHYL-DIPHOSPHOOLIGOSACCHARIDE--PROTEIN GLYCOSYLTRANSFERASE SUBUNIT 2"/>
    <property type="match status" value="1"/>
</dbReference>
<dbReference type="EMBL" id="CAJFCJ010000005">
    <property type="protein sequence ID" value="CAD5114667.1"/>
    <property type="molecule type" value="Genomic_DNA"/>
</dbReference>
<evidence type="ECO:0000256" key="6">
    <source>
        <dbReference type="ARBA" id="ARBA00022692"/>
    </source>
</evidence>
<name>A0A7I8VER2_9ANNE</name>
<dbReference type="AlphaFoldDB" id="A0A7I8VER2"/>
<dbReference type="Pfam" id="PF23861">
    <property type="entry name" value="Ribophorin_II_2nd"/>
    <property type="match status" value="1"/>
</dbReference>
<dbReference type="Proteomes" id="UP000549394">
    <property type="component" value="Unassembled WGS sequence"/>
</dbReference>
<feature type="chain" id="PRO_5029947267" description="Dolichyl-diphosphooligosaccharide--protein glycosyltransferase subunit 2" evidence="12">
    <location>
        <begin position="19"/>
        <end position="632"/>
    </location>
</feature>
<keyword evidence="9 12" id="KW-1133">Transmembrane helix</keyword>
<evidence type="ECO:0000256" key="3">
    <source>
        <dbReference type="ARBA" id="ARBA00004922"/>
    </source>
</evidence>
<evidence type="ECO:0000259" key="16">
    <source>
        <dbReference type="Pfam" id="PF25147"/>
    </source>
</evidence>
<dbReference type="Pfam" id="PF25147">
    <property type="entry name" value="Ribophorin_II_C"/>
    <property type="match status" value="1"/>
</dbReference>
<dbReference type="GO" id="GO:0008250">
    <property type="term" value="C:oligosaccharyltransferase complex"/>
    <property type="evidence" value="ECO:0007669"/>
    <property type="project" value="UniProtKB-UniRule"/>
</dbReference>
<organism evidence="17 18">
    <name type="scientific">Dimorphilus gyrociliatus</name>
    <dbReference type="NCBI Taxonomy" id="2664684"/>
    <lineage>
        <taxon>Eukaryota</taxon>
        <taxon>Metazoa</taxon>
        <taxon>Spiralia</taxon>
        <taxon>Lophotrochozoa</taxon>
        <taxon>Annelida</taxon>
        <taxon>Polychaeta</taxon>
        <taxon>Polychaeta incertae sedis</taxon>
        <taxon>Dinophilidae</taxon>
        <taxon>Dimorphilus</taxon>
    </lineage>
</organism>
<dbReference type="GO" id="GO:0006487">
    <property type="term" value="P:protein N-linked glycosylation"/>
    <property type="evidence" value="ECO:0007669"/>
    <property type="project" value="UniProtKB-UniRule"/>
</dbReference>
<evidence type="ECO:0000256" key="4">
    <source>
        <dbReference type="ARBA" id="ARBA00009038"/>
    </source>
</evidence>
<reference evidence="17 18" key="1">
    <citation type="submission" date="2020-08" db="EMBL/GenBank/DDBJ databases">
        <authorList>
            <person name="Hejnol A."/>
        </authorList>
    </citation>
    <scope>NUCLEOTIDE SEQUENCE [LARGE SCALE GENOMIC DNA]</scope>
</reference>
<evidence type="ECO:0000313" key="17">
    <source>
        <dbReference type="EMBL" id="CAD5114667.1"/>
    </source>
</evidence>
<evidence type="ECO:0000256" key="1">
    <source>
        <dbReference type="ARBA" id="ARBA00002791"/>
    </source>
</evidence>
<feature type="transmembrane region" description="Helical" evidence="12">
    <location>
        <begin position="540"/>
        <end position="563"/>
    </location>
</feature>
<feature type="domain" description="Ribophorin II N-terminal" evidence="13">
    <location>
        <begin position="26"/>
        <end position="258"/>
    </location>
</feature>
<dbReference type="Pfam" id="PF23860">
    <property type="entry name" value="Ribophorin_II_3rd"/>
    <property type="match status" value="1"/>
</dbReference>
<dbReference type="InterPro" id="IPR055373">
    <property type="entry name" value="Ribophorin_II_N"/>
</dbReference>
<sequence>MPHQGLLILLLNVVLLNALTPSLYFTKTDKERLKGVYLNAKPYADLASCYYSVLGLNLLGERHENPTETCNFLKSKLDSKDLESLFFASSAAKILGSCQISKGDTETTLNKAISADSPVLKIYQAISSLSNFGFKIDSNKASEALHGALKKDDSALSHGYAFYAASFLTTDLKKFYDLIEDIIAQADEVEDVHLQFEGGLHTTALVIDASFQLAASAKKEPIISQEKLIKFANYFLSRKHVQQLRNAAAVLRVVKTLTNNNYHIPVAVSLASQVAISDSLPLVKVKVSNLLGESLGKLNVVADSAKHKTDGAVVISKSPFKVSPADDSIYELDLIKSKPPMGFYSISVTAASQKDDKRLIGLTGAAVEVKVTTKVQVTNVEIGVLDNDQTTAGKTTKLVYPNKAASILEADTHQRLIMTFSLKDKNSGKALNAHQTFVRLSNIKTKEELTYVAESDKASSYKFDLDVKANAKDFGYKSGKYTVDLIIGDAVIQNPISWTVAEVQLSLGDAPPAKASSTIQYKKKPEIKHLFREPEKRPPVIVSTAFTFLCLAPLGVLLVAWMILGINVSNMPFSISALGFHIGLGGIFVLYYWYWVSLSMFTTLRYLAVLGLPTFLFGNRLLASIAAKRKEK</sequence>
<evidence type="ECO:0000256" key="7">
    <source>
        <dbReference type="ARBA" id="ARBA00022729"/>
    </source>
</evidence>
<feature type="transmembrane region" description="Helical" evidence="12">
    <location>
        <begin position="606"/>
        <end position="627"/>
    </location>
</feature>
<evidence type="ECO:0000256" key="8">
    <source>
        <dbReference type="ARBA" id="ARBA00022824"/>
    </source>
</evidence>
<keyword evidence="18" id="KW-1185">Reference proteome</keyword>
<evidence type="ECO:0000259" key="14">
    <source>
        <dbReference type="Pfam" id="PF23860"/>
    </source>
</evidence>
<comment type="function">
    <text evidence="1 12">Subunit of the oligosaccharyl transferase (OST) complex that catalyzes the initial transfer of a defined glycan (Glc(3)Man(9)GlcNAc(2) in eukaryotes) from the lipid carrier dolichol-pyrophosphate to an asparagine residue within an Asn-X-Ser/Thr consensus motif in nascent polypeptide chains, the first step in protein N-glycosylation. N-glycosylation occurs cotranslationally and the complex associates with the Sec61 complex at the channel-forming translocon complex that mediates protein translocation across the endoplasmic reticulum (ER). All subunits are required for a maximal enzyme activity.</text>
</comment>
<feature type="transmembrane region" description="Helical" evidence="12">
    <location>
        <begin position="575"/>
        <end position="594"/>
    </location>
</feature>
<gene>
    <name evidence="17" type="ORF">DGYR_LOCUS3493</name>
</gene>
<evidence type="ECO:0000259" key="15">
    <source>
        <dbReference type="Pfam" id="PF23861"/>
    </source>
</evidence>
<comment type="subcellular location">
    <subcellularLocation>
        <location evidence="2 12">Endoplasmic reticulum membrane</location>
        <topology evidence="2 12">Multi-pass membrane protein</topology>
    </subcellularLocation>
</comment>
<evidence type="ECO:0000256" key="2">
    <source>
        <dbReference type="ARBA" id="ARBA00004477"/>
    </source>
</evidence>
<evidence type="ECO:0000256" key="9">
    <source>
        <dbReference type="ARBA" id="ARBA00022989"/>
    </source>
</evidence>
<evidence type="ECO:0000313" key="18">
    <source>
        <dbReference type="Proteomes" id="UP000549394"/>
    </source>
</evidence>
<feature type="signal peptide" evidence="12">
    <location>
        <begin position="1"/>
        <end position="18"/>
    </location>
</feature>
<keyword evidence="6 12" id="KW-0812">Transmembrane</keyword>
<keyword evidence="7 12" id="KW-0732">Signal</keyword>
<dbReference type="InterPro" id="IPR008814">
    <property type="entry name" value="Swp1"/>
</dbReference>
<protein>
    <recommendedName>
        <fullName evidence="5 12">Dolichyl-diphosphooligosaccharide--protein glycosyltransferase subunit 2</fullName>
    </recommendedName>
    <alternativeName>
        <fullName evidence="12">Ribophorin-2</fullName>
    </alternativeName>
</protein>
<comment type="similarity">
    <text evidence="4 12">Belongs to the SWP1 family.</text>
</comment>
<dbReference type="InterPro" id="IPR055374">
    <property type="entry name" value="Ribophorin_II_3rd"/>
</dbReference>
<evidence type="ECO:0000256" key="12">
    <source>
        <dbReference type="RuleBase" id="RU366029"/>
    </source>
</evidence>